<dbReference type="AlphaFoldDB" id="A0AAW2UIE6"/>
<gene>
    <name evidence="1" type="ORF">Slati_3499400</name>
</gene>
<dbReference type="EMBL" id="JACGWN010000012">
    <property type="protein sequence ID" value="KAL0416675.1"/>
    <property type="molecule type" value="Genomic_DNA"/>
</dbReference>
<name>A0AAW2UIE6_9LAMI</name>
<proteinExistence type="predicted"/>
<protein>
    <recommendedName>
        <fullName evidence="2">Reverse transcriptase</fullName>
    </recommendedName>
</protein>
<organism evidence="1">
    <name type="scientific">Sesamum latifolium</name>
    <dbReference type="NCBI Taxonomy" id="2727402"/>
    <lineage>
        <taxon>Eukaryota</taxon>
        <taxon>Viridiplantae</taxon>
        <taxon>Streptophyta</taxon>
        <taxon>Embryophyta</taxon>
        <taxon>Tracheophyta</taxon>
        <taxon>Spermatophyta</taxon>
        <taxon>Magnoliopsida</taxon>
        <taxon>eudicotyledons</taxon>
        <taxon>Gunneridae</taxon>
        <taxon>Pentapetalae</taxon>
        <taxon>asterids</taxon>
        <taxon>lamiids</taxon>
        <taxon>Lamiales</taxon>
        <taxon>Pedaliaceae</taxon>
        <taxon>Sesamum</taxon>
    </lineage>
</organism>
<accession>A0AAW2UIE6</accession>
<reference evidence="1" key="1">
    <citation type="submission" date="2020-06" db="EMBL/GenBank/DDBJ databases">
        <authorList>
            <person name="Li T."/>
            <person name="Hu X."/>
            <person name="Zhang T."/>
            <person name="Song X."/>
            <person name="Zhang H."/>
            <person name="Dai N."/>
            <person name="Sheng W."/>
            <person name="Hou X."/>
            <person name="Wei L."/>
        </authorList>
    </citation>
    <scope>NUCLEOTIDE SEQUENCE</scope>
    <source>
        <strain evidence="1">KEN1</strain>
        <tissue evidence="1">Leaf</tissue>
    </source>
</reference>
<sequence length="100" mass="11270">MQSEIEAFEKNGTWELVKAPIDKKTIGCRWVYKPKLKPDGTTERYKASVKRLAHTSFRRSQCLPTWSSQGLIATQSKYVADIVRDVAQEQAKAASTLLLA</sequence>
<evidence type="ECO:0008006" key="2">
    <source>
        <dbReference type="Google" id="ProtNLM"/>
    </source>
</evidence>
<evidence type="ECO:0000313" key="1">
    <source>
        <dbReference type="EMBL" id="KAL0416675.1"/>
    </source>
</evidence>
<reference evidence="1" key="2">
    <citation type="journal article" date="2024" name="Plant">
        <title>Genomic evolution and insights into agronomic trait innovations of Sesamum species.</title>
        <authorList>
            <person name="Miao H."/>
            <person name="Wang L."/>
            <person name="Qu L."/>
            <person name="Liu H."/>
            <person name="Sun Y."/>
            <person name="Le M."/>
            <person name="Wang Q."/>
            <person name="Wei S."/>
            <person name="Zheng Y."/>
            <person name="Lin W."/>
            <person name="Duan Y."/>
            <person name="Cao H."/>
            <person name="Xiong S."/>
            <person name="Wang X."/>
            <person name="Wei L."/>
            <person name="Li C."/>
            <person name="Ma Q."/>
            <person name="Ju M."/>
            <person name="Zhao R."/>
            <person name="Li G."/>
            <person name="Mu C."/>
            <person name="Tian Q."/>
            <person name="Mei H."/>
            <person name="Zhang T."/>
            <person name="Gao T."/>
            <person name="Zhang H."/>
        </authorList>
    </citation>
    <scope>NUCLEOTIDE SEQUENCE</scope>
    <source>
        <strain evidence="1">KEN1</strain>
    </source>
</reference>
<comment type="caution">
    <text evidence="1">The sequence shown here is derived from an EMBL/GenBank/DDBJ whole genome shotgun (WGS) entry which is preliminary data.</text>
</comment>